<reference evidence="2" key="2">
    <citation type="submission" date="2023-05" db="EMBL/GenBank/DDBJ databases">
        <authorList>
            <person name="Schelkunov M.I."/>
        </authorList>
    </citation>
    <scope>NUCLEOTIDE SEQUENCE</scope>
    <source>
        <strain evidence="2">Hsosn_3</strain>
        <tissue evidence="2">Leaf</tissue>
    </source>
</reference>
<reference evidence="2" key="1">
    <citation type="submission" date="2023-02" db="EMBL/GenBank/DDBJ databases">
        <title>Genome of toxic invasive species Heracleum sosnowskyi carries increased number of genes despite the absence of recent whole-genome duplications.</title>
        <authorList>
            <person name="Schelkunov M."/>
            <person name="Shtratnikova V."/>
            <person name="Makarenko M."/>
            <person name="Klepikova A."/>
            <person name="Omelchenko D."/>
            <person name="Novikova G."/>
            <person name="Obukhova E."/>
            <person name="Bogdanov V."/>
            <person name="Penin A."/>
            <person name="Logacheva M."/>
        </authorList>
    </citation>
    <scope>NUCLEOTIDE SEQUENCE</scope>
    <source>
        <strain evidence="2">Hsosn_3</strain>
        <tissue evidence="2">Leaf</tissue>
    </source>
</reference>
<keyword evidence="3" id="KW-1185">Reference proteome</keyword>
<dbReference type="InterPro" id="IPR025753">
    <property type="entry name" value="AAA_N_dom"/>
</dbReference>
<comment type="caution">
    <text evidence="2">The sequence shown here is derived from an EMBL/GenBank/DDBJ whole genome shotgun (WGS) entry which is preliminary data.</text>
</comment>
<evidence type="ECO:0000313" key="3">
    <source>
        <dbReference type="Proteomes" id="UP001237642"/>
    </source>
</evidence>
<evidence type="ECO:0000313" key="2">
    <source>
        <dbReference type="EMBL" id="KAK1385515.1"/>
    </source>
</evidence>
<name>A0AAD8MQB0_9APIA</name>
<sequence length="167" mass="19245">MRSILDGLPSPATVYAAYASLSSTFMLLRMTYRQVVPRRVEQFVIYVLSSFFKDLIPSIFREKTMFTLVVERSDGPGPYQNNLYRSFHIYLSTKAILTIDRLKITKISNKSDKLAIILAQPETITEFYQGVKITLAYLCDNFKDDGHVGYQGMGAWFELRKYTRILS</sequence>
<dbReference type="Pfam" id="PF14363">
    <property type="entry name" value="AAA_assoc"/>
    <property type="match status" value="1"/>
</dbReference>
<gene>
    <name evidence="2" type="ORF">POM88_023250</name>
</gene>
<organism evidence="2 3">
    <name type="scientific">Heracleum sosnowskyi</name>
    <dbReference type="NCBI Taxonomy" id="360622"/>
    <lineage>
        <taxon>Eukaryota</taxon>
        <taxon>Viridiplantae</taxon>
        <taxon>Streptophyta</taxon>
        <taxon>Embryophyta</taxon>
        <taxon>Tracheophyta</taxon>
        <taxon>Spermatophyta</taxon>
        <taxon>Magnoliopsida</taxon>
        <taxon>eudicotyledons</taxon>
        <taxon>Gunneridae</taxon>
        <taxon>Pentapetalae</taxon>
        <taxon>asterids</taxon>
        <taxon>campanulids</taxon>
        <taxon>Apiales</taxon>
        <taxon>Apiaceae</taxon>
        <taxon>Apioideae</taxon>
        <taxon>apioid superclade</taxon>
        <taxon>Tordylieae</taxon>
        <taxon>Tordyliinae</taxon>
        <taxon>Heracleum</taxon>
    </lineage>
</organism>
<dbReference type="EMBL" id="JAUIZM010000005">
    <property type="protein sequence ID" value="KAK1385515.1"/>
    <property type="molecule type" value="Genomic_DNA"/>
</dbReference>
<proteinExistence type="predicted"/>
<accession>A0AAD8MQB0</accession>
<dbReference type="Proteomes" id="UP001237642">
    <property type="component" value="Unassembled WGS sequence"/>
</dbReference>
<feature type="domain" description="AAA-type ATPase N-terminal" evidence="1">
    <location>
        <begin position="48"/>
        <end position="134"/>
    </location>
</feature>
<evidence type="ECO:0000259" key="1">
    <source>
        <dbReference type="Pfam" id="PF14363"/>
    </source>
</evidence>
<protein>
    <recommendedName>
        <fullName evidence="1">AAA-type ATPase N-terminal domain-containing protein</fullName>
    </recommendedName>
</protein>
<dbReference type="AlphaFoldDB" id="A0AAD8MQB0"/>